<protein>
    <recommendedName>
        <fullName evidence="3">Sulfotransferase</fullName>
    </recommendedName>
</protein>
<organism evidence="1 2">
    <name type="scientific">Acidisphaera rubrifaciens HS-AP3</name>
    <dbReference type="NCBI Taxonomy" id="1231350"/>
    <lineage>
        <taxon>Bacteria</taxon>
        <taxon>Pseudomonadati</taxon>
        <taxon>Pseudomonadota</taxon>
        <taxon>Alphaproteobacteria</taxon>
        <taxon>Acetobacterales</taxon>
        <taxon>Acetobacteraceae</taxon>
        <taxon>Acidisphaera</taxon>
    </lineage>
</organism>
<evidence type="ECO:0000313" key="1">
    <source>
        <dbReference type="EMBL" id="GAN75912.1"/>
    </source>
</evidence>
<name>A0A0D6P2L9_9PROT</name>
<gene>
    <name evidence="1" type="ORF">Asru_0023_02</name>
</gene>
<dbReference type="RefSeq" id="WP_048859663.1">
    <property type="nucleotide sequence ID" value="NZ_BANB01000023.1"/>
</dbReference>
<dbReference type="Proteomes" id="UP000032680">
    <property type="component" value="Unassembled WGS sequence"/>
</dbReference>
<dbReference type="Gene3D" id="3.40.50.300">
    <property type="entry name" value="P-loop containing nucleotide triphosphate hydrolases"/>
    <property type="match status" value="1"/>
</dbReference>
<accession>A0A0D6P2L9</accession>
<evidence type="ECO:0000313" key="2">
    <source>
        <dbReference type="Proteomes" id="UP000032680"/>
    </source>
</evidence>
<reference evidence="1 2" key="1">
    <citation type="submission" date="2012-11" db="EMBL/GenBank/DDBJ databases">
        <title>Whole genome sequence of Acidisphaera rubrifaciens HS-AP3.</title>
        <authorList>
            <person name="Azuma Y."/>
            <person name="Higashiura N."/>
            <person name="Hirakawa H."/>
            <person name="Matsushita K."/>
        </authorList>
    </citation>
    <scope>NUCLEOTIDE SEQUENCE [LARGE SCALE GENOMIC DNA]</scope>
    <source>
        <strain evidence="1 2">HS-AP3</strain>
    </source>
</reference>
<comment type="caution">
    <text evidence="1">The sequence shown here is derived from an EMBL/GenBank/DDBJ whole genome shotgun (WGS) entry which is preliminary data.</text>
</comment>
<dbReference type="OrthoDB" id="7251180at2"/>
<evidence type="ECO:0008006" key="3">
    <source>
        <dbReference type="Google" id="ProtNLM"/>
    </source>
</evidence>
<dbReference type="EMBL" id="BANB01000023">
    <property type="protein sequence ID" value="GAN75912.1"/>
    <property type="molecule type" value="Genomic_DNA"/>
</dbReference>
<dbReference type="InterPro" id="IPR027417">
    <property type="entry name" value="P-loop_NTPase"/>
</dbReference>
<proteinExistence type="predicted"/>
<dbReference type="SUPFAM" id="SSF52540">
    <property type="entry name" value="P-loop containing nucleoside triphosphate hydrolases"/>
    <property type="match status" value="1"/>
</dbReference>
<sequence length="294" mass="32072">MDRLPAGHPAVAFMHIPKTAGTSLVLALRRALAPAASVGGFDASLFGDYADFDTFDAPTRAAIHLRPHDLPPADFVAGHFALSTLMGRYPRARLLSVLREPRSRLLSLWLFWRSHSDEQLAGWGTWADRVRLARLPLAAFLRAPAVACQTDNMITRALLWPHPLIPDGGFIAPDDEAWLLTDARRRLAQLSFVDVVEVAGWEARLQAWLGRPLDLARCNETTPMPRGLRGDLARELTASAFDALAARSRIDTQLWTTVAGGLAGSDADAVREEAWIRTVARHAPLLAGGTPAMA</sequence>
<keyword evidence="2" id="KW-1185">Reference proteome</keyword>
<dbReference type="AlphaFoldDB" id="A0A0D6P2L9"/>